<dbReference type="Pfam" id="PF00392">
    <property type="entry name" value="GntR"/>
    <property type="match status" value="1"/>
</dbReference>
<dbReference type="Pfam" id="PF00155">
    <property type="entry name" value="Aminotran_1_2"/>
    <property type="match status" value="1"/>
</dbReference>
<comment type="similarity">
    <text evidence="1">In the C-terminal section; belongs to the class-I pyridoxal-phosphate-dependent aminotransferase family.</text>
</comment>
<evidence type="ECO:0000256" key="5">
    <source>
        <dbReference type="ARBA" id="ARBA00023163"/>
    </source>
</evidence>
<dbReference type="InterPro" id="IPR000524">
    <property type="entry name" value="Tscrpt_reg_HTH_GntR"/>
</dbReference>
<dbReference type="InterPro" id="IPR051446">
    <property type="entry name" value="HTH_trans_reg/aminotransferase"/>
</dbReference>
<dbReference type="InterPro" id="IPR015424">
    <property type="entry name" value="PyrdxlP-dep_Trfase"/>
</dbReference>
<keyword evidence="7" id="KW-0032">Aminotransferase</keyword>
<dbReference type="Gene3D" id="1.10.10.10">
    <property type="entry name" value="Winged helix-like DNA-binding domain superfamily/Winged helix DNA-binding domain"/>
    <property type="match status" value="1"/>
</dbReference>
<evidence type="ECO:0000256" key="3">
    <source>
        <dbReference type="ARBA" id="ARBA00023015"/>
    </source>
</evidence>
<gene>
    <name evidence="7" type="ORF">GCM10009817_14330</name>
</gene>
<dbReference type="SMART" id="SM00345">
    <property type="entry name" value="HTH_GNTR"/>
    <property type="match status" value="1"/>
</dbReference>
<dbReference type="Gene3D" id="3.40.640.10">
    <property type="entry name" value="Type I PLP-dependent aspartate aminotransferase-like (Major domain)"/>
    <property type="match status" value="1"/>
</dbReference>
<accession>A0ABN2RUN0</accession>
<dbReference type="GO" id="GO:0008483">
    <property type="term" value="F:transaminase activity"/>
    <property type="evidence" value="ECO:0007669"/>
    <property type="project" value="UniProtKB-KW"/>
</dbReference>
<dbReference type="SUPFAM" id="SSF53383">
    <property type="entry name" value="PLP-dependent transferases"/>
    <property type="match status" value="1"/>
</dbReference>
<evidence type="ECO:0000256" key="2">
    <source>
        <dbReference type="ARBA" id="ARBA00022898"/>
    </source>
</evidence>
<dbReference type="CDD" id="cd07377">
    <property type="entry name" value="WHTH_GntR"/>
    <property type="match status" value="1"/>
</dbReference>
<sequence>MRALISSLEERLDAPTAKGLAQAVSRAIRDQALHPGDQLPPIRRLAAELMMSPTTVSAAWQLLARSGTIRSDGRRGTTVASTARGGERYTRALRHESPVRLDLSTGIPDSALLPALVPVLSTLHDPATPSSYLDDPVLDELRAAVMRDWPYAADDLLVVDGAMDGLDLVTRALLRPGDLVLVEDPGFPPLLDLLEDRGAEVVGIPLDEDGMALERVEALLPRRPAAVVIQPRGQNPTGVSLSAGRARRLAELLRGHDCVVVEDDSSGPIATSEPLSLGSWIPDQVVHIRSFSKSHGPDLRIAALSGPDALLGPVRHARAIGQGWTSRLLQRVLTGLLRDEDCARGIAAAREEYARRRRLVVAGLARHGIEVPGTEGLNIWVPVRDESAAVLRLASQGIAVTPGSPFSVGKVTGAEGHVRVTTGLVREHHAELADVIAEAANAGTWTAQHR</sequence>
<proteinExistence type="inferred from homology"/>
<dbReference type="Proteomes" id="UP001500013">
    <property type="component" value="Unassembled WGS sequence"/>
</dbReference>
<evidence type="ECO:0000256" key="1">
    <source>
        <dbReference type="ARBA" id="ARBA00005384"/>
    </source>
</evidence>
<dbReference type="PANTHER" id="PTHR46577:SF2">
    <property type="entry name" value="TRANSCRIPTIONAL REGULATORY PROTEIN"/>
    <property type="match status" value="1"/>
</dbReference>
<dbReference type="SUPFAM" id="SSF46785">
    <property type="entry name" value="Winged helix' DNA-binding domain"/>
    <property type="match status" value="1"/>
</dbReference>
<dbReference type="InterPro" id="IPR036388">
    <property type="entry name" value="WH-like_DNA-bd_sf"/>
</dbReference>
<dbReference type="InterPro" id="IPR036390">
    <property type="entry name" value="WH_DNA-bd_sf"/>
</dbReference>
<evidence type="ECO:0000313" key="7">
    <source>
        <dbReference type="EMBL" id="GAA1975228.1"/>
    </source>
</evidence>
<keyword evidence="3" id="KW-0805">Transcription regulation</keyword>
<evidence type="ECO:0000256" key="4">
    <source>
        <dbReference type="ARBA" id="ARBA00023125"/>
    </source>
</evidence>
<name>A0ABN2RUN0_9MICO</name>
<dbReference type="PROSITE" id="PS50949">
    <property type="entry name" value="HTH_GNTR"/>
    <property type="match status" value="1"/>
</dbReference>
<dbReference type="InterPro" id="IPR015421">
    <property type="entry name" value="PyrdxlP-dep_Trfase_major"/>
</dbReference>
<dbReference type="InterPro" id="IPR004839">
    <property type="entry name" value="Aminotransferase_I/II_large"/>
</dbReference>
<organism evidence="7 8">
    <name type="scientific">Terrabacter lapilli</name>
    <dbReference type="NCBI Taxonomy" id="436231"/>
    <lineage>
        <taxon>Bacteria</taxon>
        <taxon>Bacillati</taxon>
        <taxon>Actinomycetota</taxon>
        <taxon>Actinomycetes</taxon>
        <taxon>Micrococcales</taxon>
        <taxon>Intrasporangiaceae</taxon>
        <taxon>Terrabacter</taxon>
    </lineage>
</organism>
<dbReference type="CDD" id="cd00609">
    <property type="entry name" value="AAT_like"/>
    <property type="match status" value="1"/>
</dbReference>
<protein>
    <submittedName>
        <fullName evidence="7">Aminotransferase class I/II-fold pyridoxal phosphate-dependent enzyme</fullName>
    </submittedName>
</protein>
<reference evidence="7 8" key="1">
    <citation type="journal article" date="2019" name="Int. J. Syst. Evol. Microbiol.">
        <title>The Global Catalogue of Microorganisms (GCM) 10K type strain sequencing project: providing services to taxonomists for standard genome sequencing and annotation.</title>
        <authorList>
            <consortium name="The Broad Institute Genomics Platform"/>
            <consortium name="The Broad Institute Genome Sequencing Center for Infectious Disease"/>
            <person name="Wu L."/>
            <person name="Ma J."/>
        </authorList>
    </citation>
    <scope>NUCLEOTIDE SEQUENCE [LARGE SCALE GENOMIC DNA]</scope>
    <source>
        <strain evidence="7 8">JCM 15628</strain>
    </source>
</reference>
<keyword evidence="7" id="KW-0808">Transferase</keyword>
<feature type="domain" description="HTH gntR-type" evidence="6">
    <location>
        <begin position="14"/>
        <end position="82"/>
    </location>
</feature>
<dbReference type="PANTHER" id="PTHR46577">
    <property type="entry name" value="HTH-TYPE TRANSCRIPTIONAL REGULATORY PROTEIN GABR"/>
    <property type="match status" value="1"/>
</dbReference>
<keyword evidence="4" id="KW-0238">DNA-binding</keyword>
<evidence type="ECO:0000259" key="6">
    <source>
        <dbReference type="PROSITE" id="PS50949"/>
    </source>
</evidence>
<comment type="caution">
    <text evidence="7">The sequence shown here is derived from an EMBL/GenBank/DDBJ whole genome shotgun (WGS) entry which is preliminary data.</text>
</comment>
<evidence type="ECO:0000313" key="8">
    <source>
        <dbReference type="Proteomes" id="UP001500013"/>
    </source>
</evidence>
<dbReference type="RefSeq" id="WP_344059902.1">
    <property type="nucleotide sequence ID" value="NZ_BAAAPU010000004.1"/>
</dbReference>
<keyword evidence="5" id="KW-0804">Transcription</keyword>
<keyword evidence="8" id="KW-1185">Reference proteome</keyword>
<dbReference type="EMBL" id="BAAAPU010000004">
    <property type="protein sequence ID" value="GAA1975228.1"/>
    <property type="molecule type" value="Genomic_DNA"/>
</dbReference>
<keyword evidence="2" id="KW-0663">Pyridoxal phosphate</keyword>